<evidence type="ECO:0000313" key="9">
    <source>
        <dbReference type="EMBL" id="ADB16423.1"/>
    </source>
</evidence>
<feature type="domain" description="DNA replication/recombination mediator RecO N-terminal" evidence="8">
    <location>
        <begin position="1"/>
        <end position="78"/>
    </location>
</feature>
<dbReference type="HOGENOM" id="CLU_066632_2_0_0"/>
<keyword evidence="3 7" id="KW-0227">DNA damage</keyword>
<evidence type="ECO:0000256" key="3">
    <source>
        <dbReference type="ARBA" id="ARBA00022763"/>
    </source>
</evidence>
<dbReference type="Gene3D" id="1.20.1440.120">
    <property type="entry name" value="Recombination protein O, C-terminal domain"/>
    <property type="match status" value="1"/>
</dbReference>
<evidence type="ECO:0000256" key="6">
    <source>
        <dbReference type="ARBA" id="ARBA00033409"/>
    </source>
</evidence>
<comment type="function">
    <text evidence="7">Involved in DNA repair and RecF pathway recombination.</text>
</comment>
<accession>D2QYW8</accession>
<evidence type="ECO:0000256" key="7">
    <source>
        <dbReference type="HAMAP-Rule" id="MF_00201"/>
    </source>
</evidence>
<dbReference type="HAMAP" id="MF_00201">
    <property type="entry name" value="RecO"/>
    <property type="match status" value="1"/>
</dbReference>
<dbReference type="PANTHER" id="PTHR33991">
    <property type="entry name" value="DNA REPAIR PROTEIN RECO"/>
    <property type="match status" value="1"/>
</dbReference>
<dbReference type="InterPro" id="IPR022572">
    <property type="entry name" value="DNA_rep/recomb_RecO_N"/>
</dbReference>
<evidence type="ECO:0000313" key="10">
    <source>
        <dbReference type="Proteomes" id="UP000001887"/>
    </source>
</evidence>
<reference evidence="9 10" key="1">
    <citation type="journal article" date="2009" name="Stand. Genomic Sci.">
        <title>Complete genome sequence of Pirellula staleyi type strain (ATCC 27377).</title>
        <authorList>
            <person name="Clum A."/>
            <person name="Tindall B.J."/>
            <person name="Sikorski J."/>
            <person name="Ivanova N."/>
            <person name="Mavrommatis K."/>
            <person name="Lucas S."/>
            <person name="Glavina del Rio T."/>
            <person name="Nolan M."/>
            <person name="Chen F."/>
            <person name="Tice H."/>
            <person name="Pitluck S."/>
            <person name="Cheng J.F."/>
            <person name="Chertkov O."/>
            <person name="Brettin T."/>
            <person name="Han C."/>
            <person name="Detter J.C."/>
            <person name="Kuske C."/>
            <person name="Bruce D."/>
            <person name="Goodwin L."/>
            <person name="Ovchinikova G."/>
            <person name="Pati A."/>
            <person name="Mikhailova N."/>
            <person name="Chen A."/>
            <person name="Palaniappan K."/>
            <person name="Land M."/>
            <person name="Hauser L."/>
            <person name="Chang Y.J."/>
            <person name="Jeffries C.D."/>
            <person name="Chain P."/>
            <person name="Rohde M."/>
            <person name="Goker M."/>
            <person name="Bristow J."/>
            <person name="Eisen J.A."/>
            <person name="Markowitz V."/>
            <person name="Hugenholtz P."/>
            <person name="Kyrpides N.C."/>
            <person name="Klenk H.P."/>
            <person name="Lapidus A."/>
        </authorList>
    </citation>
    <scope>NUCLEOTIDE SEQUENCE [LARGE SCALE GENOMIC DNA]</scope>
    <source>
        <strain evidence="10">ATCC 27377 / DSM 6068 / ICPB 4128</strain>
    </source>
</reference>
<dbReference type="GO" id="GO:0006310">
    <property type="term" value="P:DNA recombination"/>
    <property type="evidence" value="ECO:0007669"/>
    <property type="project" value="UniProtKB-UniRule"/>
</dbReference>
<dbReference type="OrthoDB" id="9797083at2"/>
<keyword evidence="10" id="KW-1185">Reference proteome</keyword>
<dbReference type="NCBIfam" id="TIGR00613">
    <property type="entry name" value="reco"/>
    <property type="match status" value="1"/>
</dbReference>
<dbReference type="GO" id="GO:0043590">
    <property type="term" value="C:bacterial nucleoid"/>
    <property type="evidence" value="ECO:0007669"/>
    <property type="project" value="TreeGrafter"/>
</dbReference>
<comment type="similarity">
    <text evidence="1 7">Belongs to the RecO family.</text>
</comment>
<evidence type="ECO:0000256" key="4">
    <source>
        <dbReference type="ARBA" id="ARBA00023172"/>
    </source>
</evidence>
<dbReference type="Pfam" id="PF11967">
    <property type="entry name" value="RecO_N"/>
    <property type="match status" value="1"/>
</dbReference>
<evidence type="ECO:0000259" key="8">
    <source>
        <dbReference type="Pfam" id="PF11967"/>
    </source>
</evidence>
<dbReference type="InterPro" id="IPR037278">
    <property type="entry name" value="ARFGAP/RecO"/>
</dbReference>
<evidence type="ECO:0000256" key="2">
    <source>
        <dbReference type="ARBA" id="ARBA00021310"/>
    </source>
</evidence>
<dbReference type="AlphaFoldDB" id="D2QYW8"/>
<keyword evidence="5 7" id="KW-0234">DNA repair</keyword>
<dbReference type="InterPro" id="IPR012340">
    <property type="entry name" value="NA-bd_OB-fold"/>
</dbReference>
<dbReference type="SUPFAM" id="SSF50249">
    <property type="entry name" value="Nucleic acid-binding proteins"/>
    <property type="match status" value="1"/>
</dbReference>
<organism evidence="9 10">
    <name type="scientific">Pirellula staleyi (strain ATCC 27377 / DSM 6068 / ICPB 4128)</name>
    <name type="common">Pirella staleyi</name>
    <dbReference type="NCBI Taxonomy" id="530564"/>
    <lineage>
        <taxon>Bacteria</taxon>
        <taxon>Pseudomonadati</taxon>
        <taxon>Planctomycetota</taxon>
        <taxon>Planctomycetia</taxon>
        <taxon>Pirellulales</taxon>
        <taxon>Pirellulaceae</taxon>
        <taxon>Pirellula</taxon>
    </lineage>
</organism>
<dbReference type="GO" id="GO:0006302">
    <property type="term" value="P:double-strand break repair"/>
    <property type="evidence" value="ECO:0007669"/>
    <property type="project" value="TreeGrafter"/>
</dbReference>
<sequence length="251" mass="27539">MSSEKTTAIVLRVVDFSETSVVTTLFTEHFGKVSALAKGARRPKGPFENAIDLLAVARIVFIRKSSDALDLLTEAKLERRFRSAERSLERLYAGFYLAELLTEMTDTGDPHPELFHASNRVLAELDAGSPVAPLVAGIELFALRDLGHLPLLTECAICGNELVKAARYPFALVAGGVLCPRCRPGQRHVVSVRAEVIEAMHGLSQAAPETWSSIALEPKLAGEMRAVTQHYLAHHLGHRCKMHRWLSGRPA</sequence>
<dbReference type="SUPFAM" id="SSF57863">
    <property type="entry name" value="ArfGap/RecO-like zinc finger"/>
    <property type="match status" value="1"/>
</dbReference>
<dbReference type="InterPro" id="IPR042242">
    <property type="entry name" value="RecO_C"/>
</dbReference>
<protein>
    <recommendedName>
        <fullName evidence="2 7">DNA repair protein RecO</fullName>
    </recommendedName>
    <alternativeName>
        <fullName evidence="6 7">Recombination protein O</fullName>
    </alternativeName>
</protein>
<gene>
    <name evidence="7" type="primary">recO</name>
    <name evidence="9" type="ordered locus">Psta_1748</name>
</gene>
<dbReference type="STRING" id="530564.Psta_1748"/>
<evidence type="ECO:0000256" key="1">
    <source>
        <dbReference type="ARBA" id="ARBA00007452"/>
    </source>
</evidence>
<dbReference type="Gene3D" id="2.40.50.140">
    <property type="entry name" value="Nucleic acid-binding proteins"/>
    <property type="match status" value="1"/>
</dbReference>
<name>D2QYW8_PIRSD</name>
<dbReference type="eggNOG" id="COG1381">
    <property type="taxonomic scope" value="Bacteria"/>
</dbReference>
<dbReference type="KEGG" id="psl:Psta_1748"/>
<dbReference type="InterPro" id="IPR003717">
    <property type="entry name" value="RecO"/>
</dbReference>
<keyword evidence="4 7" id="KW-0233">DNA recombination</keyword>
<evidence type="ECO:0000256" key="5">
    <source>
        <dbReference type="ARBA" id="ARBA00023204"/>
    </source>
</evidence>
<dbReference type="EMBL" id="CP001848">
    <property type="protein sequence ID" value="ADB16423.1"/>
    <property type="molecule type" value="Genomic_DNA"/>
</dbReference>
<proteinExistence type="inferred from homology"/>
<dbReference type="Proteomes" id="UP000001887">
    <property type="component" value="Chromosome"/>
</dbReference>
<dbReference type="Pfam" id="PF02565">
    <property type="entry name" value="RecO_C"/>
    <property type="match status" value="1"/>
</dbReference>
<dbReference type="PANTHER" id="PTHR33991:SF1">
    <property type="entry name" value="DNA REPAIR PROTEIN RECO"/>
    <property type="match status" value="1"/>
</dbReference>